<organism evidence="2 3">
    <name type="scientific">Cytobacillus firmus</name>
    <name type="common">Bacillus firmus</name>
    <dbReference type="NCBI Taxonomy" id="1399"/>
    <lineage>
        <taxon>Bacteria</taxon>
        <taxon>Bacillati</taxon>
        <taxon>Bacillota</taxon>
        <taxon>Bacilli</taxon>
        <taxon>Bacillales</taxon>
        <taxon>Bacillaceae</taxon>
        <taxon>Cytobacillus</taxon>
    </lineage>
</organism>
<sequence length="858" mass="92325">MFWIDTSGEIDVIKTWNGSEWVKTSPTRPEEIGAETPEGAQEKANNAEGNAKDHADQVAGEAEQAAKDHADTVADNARVEAIQAAALEAQEKVNTAKTELENTIALKADGEWVNGQLISKADKADTYTITEVDNAVNSRVSVTTYTVDQQGVFSRFESAESRITQTEQGLLSTVNKTTYQQDKATMEGSISSLTTRMGQAETSISQTASDIELKANKTDVYTKTETDGKITTVNQRISTAEASIQANAEQISLRVTKTEFDGLQIGGRNLLRGTKDMSGNSASGYNTSETYQGLTIARSTNGTTGYKDTFTQNLSEITEGEEYTLSFFAKASANQNINCYFYSPNTTVSGLSSTGNTSSSSDGGIYVAVTTEWKRYWVTWKQTKPTSAKRIIVGRNSVASTTVEIAGVMFEKGNKASDWTPAPEDVDGAINGLAGRLTTAESSITQNATQIALKVNQTEFNSLEGRMSSAESSITQQAGQISLKAEKTELMNWEKEYSVNTANPIKLTTPDGKDLEKDATYKVTARVLGTTSNTTAIAYFKGNNGTGFILEKVYELGTSSNHPEFFIDANGLPAIRLYSHTSFYNVRVSHEKTMGNLSEFQVTSSAISSKVSQTDYNGNTIASLINQTATTIKLQASRIEFAGHVFGQNATFTGALQGASGTFSGNVASSNFKIVGGGINSGITFEVNEGATKKTIPINTSYTSATGVIMSIAESANRLNHLGIYTDILDVSTDLAMFSSVVRAGSELQAGTSGSIFLASNTELKYLGHYVPFGYRGTVKAIQTASDRLTVNVTWTQLRHTPTVFVTLHWQTGSVSLSKVTTVYVENVTASGCTIRVTGSGFSSGEFIWVNWLAVDME</sequence>
<dbReference type="Gene3D" id="2.60.120.260">
    <property type="entry name" value="Galactose-binding domain-like"/>
    <property type="match status" value="1"/>
</dbReference>
<dbReference type="Proteomes" id="UP000465778">
    <property type="component" value="Unassembled WGS sequence"/>
</dbReference>
<dbReference type="EMBL" id="VDEM01000055">
    <property type="protein sequence ID" value="KAF0822505.1"/>
    <property type="molecule type" value="Genomic_DNA"/>
</dbReference>
<dbReference type="SUPFAM" id="SSF49785">
    <property type="entry name" value="Galactose-binding domain-like"/>
    <property type="match status" value="1"/>
</dbReference>
<reference evidence="2 3" key="1">
    <citation type="journal article" date="2020" name="G3 (Bethesda)">
        <title>Whole Genome Sequencing and Comparative Genomics of Two Nematicidal Bacillus Strains Reveals a Wide Range of Possible Virulence Factors.</title>
        <authorList>
            <person name="Susic N."/>
            <person name="Janezic S."/>
            <person name="Rupnik M."/>
            <person name="Geric Stare B."/>
        </authorList>
    </citation>
    <scope>NUCLEOTIDE SEQUENCE [LARGE SCALE GENOMIC DNA]</scope>
    <source>
        <strain evidence="2 3">I-1582</strain>
    </source>
</reference>
<evidence type="ECO:0000313" key="3">
    <source>
        <dbReference type="Proteomes" id="UP000465778"/>
    </source>
</evidence>
<dbReference type="InterPro" id="IPR008979">
    <property type="entry name" value="Galactose-bd-like_sf"/>
</dbReference>
<dbReference type="AlphaFoldDB" id="A0A800N9G5"/>
<accession>A0A800N9G5</accession>
<evidence type="ECO:0000256" key="1">
    <source>
        <dbReference type="SAM" id="MobiDB-lite"/>
    </source>
</evidence>
<protein>
    <submittedName>
        <fullName evidence="2">Uncharacterized protein</fullName>
    </submittedName>
</protein>
<name>A0A800N9G5_CYTFI</name>
<comment type="caution">
    <text evidence="2">The sequence shown here is derived from an EMBL/GenBank/DDBJ whole genome shotgun (WGS) entry which is preliminary data.</text>
</comment>
<feature type="region of interest" description="Disordered" evidence="1">
    <location>
        <begin position="21"/>
        <end position="50"/>
    </location>
</feature>
<evidence type="ECO:0000313" key="2">
    <source>
        <dbReference type="EMBL" id="KAF0822505.1"/>
    </source>
</evidence>
<gene>
    <name evidence="2" type="ORF">KIS1582_3722</name>
</gene>
<dbReference type="Gene3D" id="1.20.5.340">
    <property type="match status" value="1"/>
</dbReference>
<proteinExistence type="predicted"/>